<accession>A0A0H2WM03</accession>
<dbReference type="EMBL" id="CP000026">
    <property type="protein sequence ID" value="AAV76372.1"/>
    <property type="molecule type" value="Genomic_DNA"/>
</dbReference>
<evidence type="ECO:0000313" key="2">
    <source>
        <dbReference type="Proteomes" id="UP000008185"/>
    </source>
</evidence>
<dbReference type="KEGG" id="spt:SPA0358"/>
<organism evidence="1 2">
    <name type="scientific">Salmonella paratyphi A (strain ATCC 9150 / SARB42)</name>
    <dbReference type="NCBI Taxonomy" id="295319"/>
    <lineage>
        <taxon>Bacteria</taxon>
        <taxon>Pseudomonadati</taxon>
        <taxon>Pseudomonadota</taxon>
        <taxon>Gammaproteobacteria</taxon>
        <taxon>Enterobacterales</taxon>
        <taxon>Enterobacteriaceae</taxon>
        <taxon>Salmonella</taxon>
    </lineage>
</organism>
<evidence type="ECO:0000313" key="1">
    <source>
        <dbReference type="EMBL" id="AAV76372.1"/>
    </source>
</evidence>
<dbReference type="Proteomes" id="UP000008185">
    <property type="component" value="Chromosome"/>
</dbReference>
<reference evidence="1 2" key="1">
    <citation type="journal article" date="2004" name="Nat. Genet.">
        <title>Comparison of genome degradation in Paratyphi A and Typhi, human-restricted serovars of Salmonella enterica that cause typhoid.</title>
        <authorList>
            <person name="McClelland M."/>
            <person name="Sanderson K.E."/>
            <person name="Clifton S.W."/>
            <person name="Latreille P."/>
            <person name="Porwollik S."/>
            <person name="Sabo A."/>
            <person name="Meyer R."/>
            <person name="Bieri T."/>
            <person name="Ozersky P."/>
            <person name="McLellan M."/>
            <person name="Harkins C.R."/>
            <person name="Wang C."/>
            <person name="Nguyen C."/>
            <person name="Berghoff A."/>
            <person name="Elliott G."/>
            <person name="Kohlberg S."/>
            <person name="Strong C."/>
            <person name="Du F."/>
            <person name="Carter J."/>
            <person name="Kremizki C."/>
            <person name="Layman D."/>
            <person name="Leonard S."/>
            <person name="Sun H."/>
            <person name="Fulton L."/>
            <person name="Nash W."/>
            <person name="Miner T."/>
            <person name="Minx P."/>
            <person name="Delehaunty K."/>
            <person name="Fronick C."/>
            <person name="Magrini V."/>
            <person name="Nhan M."/>
            <person name="Warren W."/>
            <person name="Florea L."/>
            <person name="Spieth J."/>
            <person name="Wilson R.K."/>
        </authorList>
    </citation>
    <scope>NUCLEOTIDE SEQUENCE [LARGE SCALE GENOMIC DNA]</scope>
    <source>
        <strain evidence="2">ATCC 9150 / SARB42</strain>
    </source>
</reference>
<protein>
    <submittedName>
        <fullName evidence="1">Uncharacterized protein</fullName>
    </submittedName>
</protein>
<dbReference type="AlphaFoldDB" id="A0A0H2WM03"/>
<proteinExistence type="predicted"/>
<sequence>MHFLCSAQLLAAKHCIDTIVGFTGSTQSNLTVGFERGADIGSLNNMTGIEVY</sequence>
<name>A0A0H2WM03_SALPA</name>
<gene>
    <name evidence="1" type="ordered locus">SPA0358</name>
</gene>
<dbReference type="HOGENOM" id="CLU_3084573_0_0_6"/>